<gene>
    <name evidence="1" type="ORF">GSCOC_T00011997001</name>
</gene>
<dbReference type="EMBL" id="HG739305">
    <property type="protein sequence ID" value="CDP18271.1"/>
    <property type="molecule type" value="Genomic_DNA"/>
</dbReference>
<organism evidence="1 2">
    <name type="scientific">Coffea canephora</name>
    <name type="common">Robusta coffee</name>
    <dbReference type="NCBI Taxonomy" id="49390"/>
    <lineage>
        <taxon>Eukaryota</taxon>
        <taxon>Viridiplantae</taxon>
        <taxon>Streptophyta</taxon>
        <taxon>Embryophyta</taxon>
        <taxon>Tracheophyta</taxon>
        <taxon>Spermatophyta</taxon>
        <taxon>Magnoliopsida</taxon>
        <taxon>eudicotyledons</taxon>
        <taxon>Gunneridae</taxon>
        <taxon>Pentapetalae</taxon>
        <taxon>asterids</taxon>
        <taxon>lamiids</taxon>
        <taxon>Gentianales</taxon>
        <taxon>Rubiaceae</taxon>
        <taxon>Ixoroideae</taxon>
        <taxon>Gardenieae complex</taxon>
        <taxon>Bertiereae - Coffeeae clade</taxon>
        <taxon>Coffeeae</taxon>
        <taxon>Coffea</taxon>
    </lineage>
</organism>
<protein>
    <submittedName>
        <fullName evidence="1">Uncharacterized protein</fullName>
    </submittedName>
</protein>
<sequence>MIKGSNKFVRKSPCPEGRLPCGGSISHIGGWGWGLLGYKSLGHAQELPAFEYCSGIRFIIW</sequence>
<evidence type="ECO:0000313" key="2">
    <source>
        <dbReference type="Proteomes" id="UP000295252"/>
    </source>
</evidence>
<reference evidence="2" key="1">
    <citation type="journal article" date="2014" name="Science">
        <title>The coffee genome provides insight into the convergent evolution of caffeine biosynthesis.</title>
        <authorList>
            <person name="Denoeud F."/>
            <person name="Carretero-Paulet L."/>
            <person name="Dereeper A."/>
            <person name="Droc G."/>
            <person name="Guyot R."/>
            <person name="Pietrella M."/>
            <person name="Zheng C."/>
            <person name="Alberti A."/>
            <person name="Anthony F."/>
            <person name="Aprea G."/>
            <person name="Aury J.M."/>
            <person name="Bento P."/>
            <person name="Bernard M."/>
            <person name="Bocs S."/>
            <person name="Campa C."/>
            <person name="Cenci A."/>
            <person name="Combes M.C."/>
            <person name="Crouzillat D."/>
            <person name="Da Silva C."/>
            <person name="Daddiego L."/>
            <person name="De Bellis F."/>
            <person name="Dussert S."/>
            <person name="Garsmeur O."/>
            <person name="Gayraud T."/>
            <person name="Guignon V."/>
            <person name="Jahn K."/>
            <person name="Jamilloux V."/>
            <person name="Joet T."/>
            <person name="Labadie K."/>
            <person name="Lan T."/>
            <person name="Leclercq J."/>
            <person name="Lepelley M."/>
            <person name="Leroy T."/>
            <person name="Li L.T."/>
            <person name="Librado P."/>
            <person name="Lopez L."/>
            <person name="Munoz A."/>
            <person name="Noel B."/>
            <person name="Pallavicini A."/>
            <person name="Perrotta G."/>
            <person name="Poncet V."/>
            <person name="Pot D."/>
            <person name="Priyono X."/>
            <person name="Rigoreau M."/>
            <person name="Rouard M."/>
            <person name="Rozas J."/>
            <person name="Tranchant-Dubreuil C."/>
            <person name="VanBuren R."/>
            <person name="Zhang Q."/>
            <person name="Andrade A.C."/>
            <person name="Argout X."/>
            <person name="Bertrand B."/>
            <person name="de Kochko A."/>
            <person name="Graziosi G."/>
            <person name="Henry R.J."/>
            <person name="Jayarama X."/>
            <person name="Ming R."/>
            <person name="Nagai C."/>
            <person name="Rounsley S."/>
            <person name="Sankoff D."/>
            <person name="Giuliano G."/>
            <person name="Albert V.A."/>
            <person name="Wincker P."/>
            <person name="Lashermes P."/>
        </authorList>
    </citation>
    <scope>NUCLEOTIDE SEQUENCE [LARGE SCALE GENOMIC DNA]</scope>
    <source>
        <strain evidence="2">cv. DH200-94</strain>
    </source>
</reference>
<evidence type="ECO:0000313" key="1">
    <source>
        <dbReference type="EMBL" id="CDP18271.1"/>
    </source>
</evidence>
<name>A0A068VC20_COFCA</name>
<keyword evidence="2" id="KW-1185">Reference proteome</keyword>
<proteinExistence type="predicted"/>
<dbReference type="Proteomes" id="UP000295252">
    <property type="component" value="Chromosome II"/>
</dbReference>
<dbReference type="InParanoid" id="A0A068VC20"/>
<accession>A0A068VC20</accession>
<dbReference type="Gramene" id="CDP18271">
    <property type="protein sequence ID" value="CDP18271"/>
    <property type="gene ID" value="GSCOC_T00011997001"/>
</dbReference>
<dbReference type="AlphaFoldDB" id="A0A068VC20"/>